<gene>
    <name evidence="7" type="ORF">GCM10011399_05130</name>
</gene>
<dbReference type="Pfam" id="PF04932">
    <property type="entry name" value="Wzy_C"/>
    <property type="match status" value="1"/>
</dbReference>
<evidence type="ECO:0000256" key="5">
    <source>
        <dbReference type="SAM" id="Phobius"/>
    </source>
</evidence>
<evidence type="ECO:0000313" key="8">
    <source>
        <dbReference type="Proteomes" id="UP000598775"/>
    </source>
</evidence>
<evidence type="ECO:0000256" key="2">
    <source>
        <dbReference type="ARBA" id="ARBA00022692"/>
    </source>
</evidence>
<dbReference type="InterPro" id="IPR007016">
    <property type="entry name" value="O-antigen_ligase-rel_domated"/>
</dbReference>
<dbReference type="EMBL" id="BMGP01000001">
    <property type="protein sequence ID" value="GGF14264.1"/>
    <property type="molecule type" value="Genomic_DNA"/>
</dbReference>
<keyword evidence="3 5" id="KW-1133">Transmembrane helix</keyword>
<evidence type="ECO:0000256" key="4">
    <source>
        <dbReference type="ARBA" id="ARBA00023136"/>
    </source>
</evidence>
<name>A0A917EU79_9MICO</name>
<feature type="transmembrane region" description="Helical" evidence="5">
    <location>
        <begin position="144"/>
        <end position="164"/>
    </location>
</feature>
<feature type="transmembrane region" description="Helical" evidence="5">
    <location>
        <begin position="274"/>
        <end position="293"/>
    </location>
</feature>
<evidence type="ECO:0000256" key="1">
    <source>
        <dbReference type="ARBA" id="ARBA00004141"/>
    </source>
</evidence>
<comment type="caution">
    <text evidence="7">The sequence shown here is derived from an EMBL/GenBank/DDBJ whole genome shotgun (WGS) entry which is preliminary data.</text>
</comment>
<feature type="transmembrane region" description="Helical" evidence="5">
    <location>
        <begin position="83"/>
        <end position="101"/>
    </location>
</feature>
<dbReference type="PANTHER" id="PTHR37422:SF17">
    <property type="entry name" value="O-ANTIGEN LIGASE"/>
    <property type="match status" value="1"/>
</dbReference>
<feature type="transmembrane region" description="Helical" evidence="5">
    <location>
        <begin position="240"/>
        <end position="262"/>
    </location>
</feature>
<comment type="subcellular location">
    <subcellularLocation>
        <location evidence="1">Membrane</location>
        <topology evidence="1">Multi-pass membrane protein</topology>
    </subcellularLocation>
</comment>
<keyword evidence="8" id="KW-1185">Reference proteome</keyword>
<accession>A0A917EU79</accession>
<feature type="domain" description="O-antigen ligase-related" evidence="6">
    <location>
        <begin position="240"/>
        <end position="375"/>
    </location>
</feature>
<organism evidence="7 8">
    <name type="scientific">Subtercola lobariae</name>
    <dbReference type="NCBI Taxonomy" id="1588641"/>
    <lineage>
        <taxon>Bacteria</taxon>
        <taxon>Bacillati</taxon>
        <taxon>Actinomycetota</taxon>
        <taxon>Actinomycetes</taxon>
        <taxon>Micrococcales</taxon>
        <taxon>Microbacteriaceae</taxon>
        <taxon>Subtercola</taxon>
    </lineage>
</organism>
<dbReference type="Proteomes" id="UP000598775">
    <property type="component" value="Unassembled WGS sequence"/>
</dbReference>
<reference evidence="7 8" key="1">
    <citation type="journal article" date="2014" name="Int. J. Syst. Evol. Microbiol.">
        <title>Complete genome sequence of Corynebacterium casei LMG S-19264T (=DSM 44701T), isolated from a smear-ripened cheese.</title>
        <authorList>
            <consortium name="US DOE Joint Genome Institute (JGI-PGF)"/>
            <person name="Walter F."/>
            <person name="Albersmeier A."/>
            <person name="Kalinowski J."/>
            <person name="Ruckert C."/>
        </authorList>
    </citation>
    <scope>NUCLEOTIDE SEQUENCE [LARGE SCALE GENOMIC DNA]</scope>
    <source>
        <strain evidence="7 8">CGMCC 1.12976</strain>
    </source>
</reference>
<dbReference type="GO" id="GO:0016020">
    <property type="term" value="C:membrane"/>
    <property type="evidence" value="ECO:0007669"/>
    <property type="project" value="UniProtKB-SubCell"/>
</dbReference>
<keyword evidence="2 5" id="KW-0812">Transmembrane</keyword>
<evidence type="ECO:0000256" key="3">
    <source>
        <dbReference type="ARBA" id="ARBA00022989"/>
    </source>
</evidence>
<feature type="transmembrane region" description="Helical" evidence="5">
    <location>
        <begin position="423"/>
        <end position="441"/>
    </location>
</feature>
<evidence type="ECO:0000259" key="6">
    <source>
        <dbReference type="Pfam" id="PF04932"/>
    </source>
</evidence>
<proteinExistence type="predicted"/>
<sequence length="479" mass="51906">MMLSASDPALPAPARVQPVVDAAPSPPGRIRLAVLVIFTSLGGDAWQSLLGWPAFIVLVAALSAACVVSLVRSHAANPLPLSRYSKPLIAFLVLCTLSIIWSQYPSATVLGVVSQWLTAIAGVFVAISLSWVEILRALGTALRWLLGLSLLFEFFVAAIVRHQVGAPWLLDPWNRPPGDYQWSEGNLFNGGAIQGIVGNRNLLAFLVLLALIVFTIELIEKTRPMVTSVIWIGVALLEHALTRSATVLLATAGVAFVMVVVLVVRRVPVAKRLIIYPFGFLGLIGLIAVTLNLSDQLFPLLHRGDNLTGRVAIWNTVLNLAWQHPVLGWGWVSYWAPWVEPFKNLIVINGTVYLQAHNAWIDVFLQLGLVGLFVFSCLIAATGVRAWWMAVDPPLQPLHTPQAARGASGRRGPTSALVGRPTPYQAIALLPLLVLAALVIQSLTESRLIVEGNFLLLVLLATKVKLDPLPLGPPPRSMR</sequence>
<dbReference type="RefSeq" id="WP_188673169.1">
    <property type="nucleotide sequence ID" value="NZ_BMGP01000001.1"/>
</dbReference>
<dbReference type="AlphaFoldDB" id="A0A917EU79"/>
<dbReference type="InterPro" id="IPR051533">
    <property type="entry name" value="WaaL-like"/>
</dbReference>
<feature type="transmembrane region" description="Helical" evidence="5">
    <location>
        <begin position="113"/>
        <end position="132"/>
    </location>
</feature>
<feature type="transmembrane region" description="Helical" evidence="5">
    <location>
        <begin position="363"/>
        <end position="388"/>
    </location>
</feature>
<protein>
    <recommendedName>
        <fullName evidence="6">O-antigen ligase-related domain-containing protein</fullName>
    </recommendedName>
</protein>
<feature type="transmembrane region" description="Helical" evidence="5">
    <location>
        <begin position="50"/>
        <end position="71"/>
    </location>
</feature>
<keyword evidence="4 5" id="KW-0472">Membrane</keyword>
<feature type="transmembrane region" description="Helical" evidence="5">
    <location>
        <begin position="202"/>
        <end position="219"/>
    </location>
</feature>
<dbReference type="PANTHER" id="PTHR37422">
    <property type="entry name" value="TEICHURONIC ACID BIOSYNTHESIS PROTEIN TUAE"/>
    <property type="match status" value="1"/>
</dbReference>
<evidence type="ECO:0000313" key="7">
    <source>
        <dbReference type="EMBL" id="GGF14264.1"/>
    </source>
</evidence>